<organism evidence="1 2">
    <name type="scientific">Ascaris lumbricoides</name>
    <name type="common">Giant roundworm</name>
    <dbReference type="NCBI Taxonomy" id="6252"/>
    <lineage>
        <taxon>Eukaryota</taxon>
        <taxon>Metazoa</taxon>
        <taxon>Ecdysozoa</taxon>
        <taxon>Nematoda</taxon>
        <taxon>Chromadorea</taxon>
        <taxon>Rhabditida</taxon>
        <taxon>Spirurina</taxon>
        <taxon>Ascaridomorpha</taxon>
        <taxon>Ascaridoidea</taxon>
        <taxon>Ascarididae</taxon>
        <taxon>Ascaris</taxon>
    </lineage>
</organism>
<dbReference type="AlphaFoldDB" id="A0A0M3IA38"/>
<keyword evidence="1" id="KW-1185">Reference proteome</keyword>
<proteinExistence type="predicted"/>
<dbReference type="Proteomes" id="UP000036681">
    <property type="component" value="Unplaced"/>
</dbReference>
<evidence type="ECO:0000313" key="1">
    <source>
        <dbReference type="Proteomes" id="UP000036681"/>
    </source>
</evidence>
<reference evidence="2" key="1">
    <citation type="submission" date="2017-02" db="UniProtKB">
        <authorList>
            <consortium name="WormBaseParasite"/>
        </authorList>
    </citation>
    <scope>IDENTIFICATION</scope>
</reference>
<dbReference type="WBParaSite" id="ALUE_0001439501-mRNA-1">
    <property type="protein sequence ID" value="ALUE_0001439501-mRNA-1"/>
    <property type="gene ID" value="ALUE_0001439501"/>
</dbReference>
<name>A0A0M3IA38_ASCLU</name>
<evidence type="ECO:0000313" key="2">
    <source>
        <dbReference type="WBParaSite" id="ALUE_0001439501-mRNA-1"/>
    </source>
</evidence>
<protein>
    <submittedName>
        <fullName evidence="2">GCP_C_terminal domain-containing protein</fullName>
    </submittedName>
</protein>
<accession>A0A0M3IA38</accession>
<sequence length="49" mass="5630">MWKMISFHHDSFLLQSFVVQLAEYDRFLNLNVAHSTGSFQSSNVPISTV</sequence>